<name>A0A4R0NDW6_9SPHI</name>
<keyword evidence="3" id="KW-1185">Reference proteome</keyword>
<dbReference type="EMBL" id="SJSM01000002">
    <property type="protein sequence ID" value="TCC98505.1"/>
    <property type="molecule type" value="Genomic_DNA"/>
</dbReference>
<evidence type="ECO:0000313" key="3">
    <source>
        <dbReference type="Proteomes" id="UP000291117"/>
    </source>
</evidence>
<accession>A0A4R0NDW6</accession>
<dbReference type="InterPro" id="IPR041304">
    <property type="entry name" value="AbiTii"/>
</dbReference>
<reference evidence="2 3" key="1">
    <citation type="submission" date="2019-02" db="EMBL/GenBank/DDBJ databases">
        <title>Pedobacter sp. RP-3-8 sp. nov., isolated from Arctic soil.</title>
        <authorList>
            <person name="Dahal R.H."/>
        </authorList>
    </citation>
    <scope>NUCLEOTIDE SEQUENCE [LARGE SCALE GENOMIC DNA]</scope>
    <source>
        <strain evidence="2 3">RP-3-8</strain>
    </source>
</reference>
<dbReference type="Proteomes" id="UP000291117">
    <property type="component" value="Unassembled WGS sequence"/>
</dbReference>
<gene>
    <name evidence="2" type="ORF">EZ444_04270</name>
</gene>
<proteinExistence type="predicted"/>
<feature type="domain" description="AbiTii" evidence="1">
    <location>
        <begin position="2"/>
        <end position="195"/>
    </location>
</feature>
<organism evidence="2 3">
    <name type="scientific">Pedobacter hiemivivus</name>
    <dbReference type="NCBI Taxonomy" id="2530454"/>
    <lineage>
        <taxon>Bacteria</taxon>
        <taxon>Pseudomonadati</taxon>
        <taxon>Bacteroidota</taxon>
        <taxon>Sphingobacteriia</taxon>
        <taxon>Sphingobacteriales</taxon>
        <taxon>Sphingobacteriaceae</taxon>
        <taxon>Pedobacter</taxon>
    </lineage>
</organism>
<dbReference type="OrthoDB" id="766804at2"/>
<evidence type="ECO:0000259" key="1">
    <source>
        <dbReference type="Pfam" id="PF18864"/>
    </source>
</evidence>
<dbReference type="AlphaFoldDB" id="A0A4R0NDW6"/>
<protein>
    <recommendedName>
        <fullName evidence="1">AbiTii domain-containing protein</fullName>
    </recommendedName>
</protein>
<dbReference type="Pfam" id="PF18864">
    <property type="entry name" value="AbiTii"/>
    <property type="match status" value="1"/>
</dbReference>
<evidence type="ECO:0000313" key="2">
    <source>
        <dbReference type="EMBL" id="TCC98505.1"/>
    </source>
</evidence>
<sequence>MKLISDIINELMDYEKAISGPLLKTKVLASRIGNNNLMAWVDGELSGYAEDAQLPDYRESKGDPQGNYVNGHMQYSNSSIPIAHLKEDVAKGLTKIVMRDSISSIENLIGKKGLKMSVNAQTKLYLEQTIQDLGNPYFQILNVHLQIPATFLTDILSNVRSKLLDFMLEIENEFGQETEIQELKSNTAVINNIMNNTINANGDGNVINTGNNANVSASINITKQNKEQLESILKENHVDQSDITELLTVIDEEQPTEMGFGKKVNVWMHKMLAKSLDGSWQVGIGAGGTLLAEAIKKYYGL</sequence>
<dbReference type="RefSeq" id="WP_131607488.1">
    <property type="nucleotide sequence ID" value="NZ_SJSM01000002.1"/>
</dbReference>
<comment type="caution">
    <text evidence="2">The sequence shown here is derived from an EMBL/GenBank/DDBJ whole genome shotgun (WGS) entry which is preliminary data.</text>
</comment>